<dbReference type="RefSeq" id="WP_036435133.1">
    <property type="nucleotide sequence ID" value="NZ_LR215039.1"/>
</dbReference>
<evidence type="ECO:0000256" key="1">
    <source>
        <dbReference type="SAM" id="SignalP"/>
    </source>
</evidence>
<gene>
    <name evidence="2" type="ORF">NCTC10179_00224</name>
</gene>
<accession>A0A449B626</accession>
<name>A0A449B626_9BACT</name>
<feature type="chain" id="PRO_5018997727" description="Lipoprotein" evidence="1">
    <location>
        <begin position="23"/>
        <end position="275"/>
    </location>
</feature>
<dbReference type="KEGG" id="mcou:NCTC10179_00224"/>
<keyword evidence="1" id="KW-0732">Signal</keyword>
<dbReference type="EMBL" id="LR215039">
    <property type="protein sequence ID" value="VEU76060.1"/>
    <property type="molecule type" value="Genomic_DNA"/>
</dbReference>
<reference evidence="2 3" key="1">
    <citation type="submission" date="2019-01" db="EMBL/GenBank/DDBJ databases">
        <authorList>
            <consortium name="Pathogen Informatics"/>
        </authorList>
    </citation>
    <scope>NUCLEOTIDE SEQUENCE [LARGE SCALE GENOMIC DNA]</scope>
    <source>
        <strain evidence="2 3">NCTC10179</strain>
    </source>
</reference>
<evidence type="ECO:0008006" key="4">
    <source>
        <dbReference type="Google" id="ProtNLM"/>
    </source>
</evidence>
<sequence>MKKILFLLTPLSLLFSSCNYQQQDNNPPIEKIQHPIETQQKYSLILNDRISYLHRFFKEDQLKIENEYTNDESFNYVYLIIDFQENLNEENLNEFLNNTNLEYKKSKSFLKQFKAGEKLIVELKNINVPTLNNIIQDLLKNSNVHFIYIQPDLTKRDQDYLEERWPYFDNNIYLPSKDKITYLDAQTKAMIYHYNPYRYYVKEIMHTDNGIYFNLTFARELSQEEKENFKKWLAITYGDWILEDFQEEENKLWRSLRFASSKITRGLLYPLQKND</sequence>
<evidence type="ECO:0000313" key="2">
    <source>
        <dbReference type="EMBL" id="VEU76060.1"/>
    </source>
</evidence>
<dbReference type="PROSITE" id="PS51257">
    <property type="entry name" value="PROKAR_LIPOPROTEIN"/>
    <property type="match status" value="1"/>
</dbReference>
<dbReference type="AlphaFoldDB" id="A0A449B626"/>
<dbReference type="Proteomes" id="UP000289497">
    <property type="component" value="Chromosome"/>
</dbReference>
<proteinExistence type="predicted"/>
<feature type="signal peptide" evidence="1">
    <location>
        <begin position="1"/>
        <end position="22"/>
    </location>
</feature>
<organism evidence="2 3">
    <name type="scientific">Mycoplasmopsis columboralis</name>
    <dbReference type="NCBI Taxonomy" id="171282"/>
    <lineage>
        <taxon>Bacteria</taxon>
        <taxon>Bacillati</taxon>
        <taxon>Mycoplasmatota</taxon>
        <taxon>Mycoplasmoidales</taxon>
        <taxon>Metamycoplasmataceae</taxon>
        <taxon>Mycoplasmopsis</taxon>
    </lineage>
</organism>
<evidence type="ECO:0000313" key="3">
    <source>
        <dbReference type="Proteomes" id="UP000289497"/>
    </source>
</evidence>
<keyword evidence="3" id="KW-1185">Reference proteome</keyword>
<protein>
    <recommendedName>
        <fullName evidence="4">Lipoprotein</fullName>
    </recommendedName>
</protein>